<dbReference type="KEGG" id="dbk:DGMP_31850"/>
<dbReference type="InterPro" id="IPR056203">
    <property type="entry name" value="Cds6_C"/>
</dbReference>
<keyword evidence="1" id="KW-0802">TPR repeat</keyword>
<evidence type="ECO:0000313" key="4">
    <source>
        <dbReference type="EMBL" id="BCL62492.1"/>
    </source>
</evidence>
<accession>A0A8D5FYX2</accession>
<dbReference type="PROSITE" id="PS50005">
    <property type="entry name" value="TPR"/>
    <property type="match status" value="2"/>
</dbReference>
<sequence>MKTSFCSFILPENPATESYFAAVGLCCFVLLLLLPLFPARADETAACRRYLEIASKQIKADHHFEASDALRKAIDLDDSKHPSLHMKLAVLYYSLGLIPDAIREGEKAVNLSPSSKWFKYDLAKFYFANNQLDKAERHFTTLLSLDPGFTFGYYYLAEVYFLKQQYDLAWLSLSRAQFLGFKGTFLKEKLLPLTGKPTENFEKPSGDKLFRFIKLASREKAEAVLQDIRRGALFEKIEIQLKKNHVSGFGSGIMTLSELKKSLADTLKTSKPYSSPRIIKTGSDYRIMQRIMPFDPSVWQVQSNRPSPPQDRSAQEKIKNPYQQKPAAENLFSARLAAFYALENWKDSWENGDIKSYFDAYSDSFIPSSQTSLTRWKKKRETSLTRPKFIHIDLINPVIEMIQPDTVTITFQQIYESDRYADAVIKKLTLNREQDGWKIIREETVQVLTN</sequence>
<feature type="repeat" description="TPR" evidence="1">
    <location>
        <begin position="82"/>
        <end position="115"/>
    </location>
</feature>
<evidence type="ECO:0000313" key="5">
    <source>
        <dbReference type="Proteomes" id="UP000826725"/>
    </source>
</evidence>
<evidence type="ECO:0000259" key="3">
    <source>
        <dbReference type="Pfam" id="PF24125"/>
    </source>
</evidence>
<keyword evidence="5" id="KW-1185">Reference proteome</keyword>
<dbReference type="Proteomes" id="UP000826725">
    <property type="component" value="Chromosome"/>
</dbReference>
<feature type="region of interest" description="Disordered" evidence="2">
    <location>
        <begin position="298"/>
        <end position="322"/>
    </location>
</feature>
<feature type="repeat" description="TPR" evidence="1">
    <location>
        <begin position="116"/>
        <end position="149"/>
    </location>
</feature>
<proteinExistence type="predicted"/>
<gene>
    <name evidence="4" type="ORF">DGMP_31850</name>
</gene>
<evidence type="ECO:0000256" key="2">
    <source>
        <dbReference type="SAM" id="MobiDB-lite"/>
    </source>
</evidence>
<dbReference type="EMBL" id="AP024086">
    <property type="protein sequence ID" value="BCL62492.1"/>
    <property type="molecule type" value="Genomic_DNA"/>
</dbReference>
<dbReference type="SMART" id="SM00028">
    <property type="entry name" value="TPR"/>
    <property type="match status" value="3"/>
</dbReference>
<dbReference type="RefSeq" id="WP_228854844.1">
    <property type="nucleotide sequence ID" value="NZ_AP024086.1"/>
</dbReference>
<dbReference type="InterPro" id="IPR019734">
    <property type="entry name" value="TPR_rpt"/>
</dbReference>
<dbReference type="AlphaFoldDB" id="A0A8D5FYX2"/>
<name>A0A8D5FYX2_9BACT</name>
<organism evidence="4 5">
    <name type="scientific">Desulfomarina profundi</name>
    <dbReference type="NCBI Taxonomy" id="2772557"/>
    <lineage>
        <taxon>Bacteria</taxon>
        <taxon>Pseudomonadati</taxon>
        <taxon>Thermodesulfobacteriota</taxon>
        <taxon>Desulfobulbia</taxon>
        <taxon>Desulfobulbales</taxon>
        <taxon>Desulfobulbaceae</taxon>
        <taxon>Desulfomarina</taxon>
    </lineage>
</organism>
<evidence type="ECO:0000256" key="1">
    <source>
        <dbReference type="PROSITE-ProRule" id="PRU00339"/>
    </source>
</evidence>
<reference evidence="4" key="1">
    <citation type="submission" date="2020-09" db="EMBL/GenBank/DDBJ databases">
        <title>Desulfogranum mesoprofundum gen. nov., sp. nov., a novel mesophilic, sulfate-reducing chemolithoautotroph isolated from a deep-sea hydrothermal vent chimney in the Suiyo Seamount.</title>
        <authorList>
            <person name="Hashimoto Y."/>
            <person name="Nakagawa S."/>
        </authorList>
    </citation>
    <scope>NUCLEOTIDE SEQUENCE</scope>
    <source>
        <strain evidence="4">KT2</strain>
    </source>
</reference>
<protein>
    <recommendedName>
        <fullName evidence="3">Cds6 C-terminal domain-containing protein</fullName>
    </recommendedName>
</protein>
<feature type="domain" description="Cds6 C-terminal" evidence="3">
    <location>
        <begin position="341"/>
        <end position="443"/>
    </location>
</feature>
<dbReference type="Pfam" id="PF24125">
    <property type="entry name" value="Cds6_C"/>
    <property type="match status" value="1"/>
</dbReference>